<reference evidence="7" key="4">
    <citation type="submission" date="2025-05" db="UniProtKB">
        <authorList>
            <consortium name="Ensembl"/>
        </authorList>
    </citation>
    <scope>IDENTIFICATION</scope>
</reference>
<accession>V9LHB0</accession>
<feature type="domain" description="Arginine vasopressin-induced protein 1/transcriptional and immune response regulator" evidence="5">
    <location>
        <begin position="3"/>
        <end position="77"/>
    </location>
</feature>
<evidence type="ECO:0000313" key="6">
    <source>
        <dbReference type="EMBL" id="AFP11940.1"/>
    </source>
</evidence>
<evidence type="ECO:0000256" key="3">
    <source>
        <dbReference type="ARBA" id="ARBA00023306"/>
    </source>
</evidence>
<dbReference type="Ensembl" id="ENSCMIT00000004846.1">
    <property type="protein sequence ID" value="ENSCMIP00000004670.1"/>
    <property type="gene ID" value="ENSCMIG00000002781.1"/>
</dbReference>
<dbReference type="OMA" id="LMWIKAF"/>
<protein>
    <recommendedName>
        <fullName evidence="2">Arginine vasopressin-induced protein 1</fullName>
    </recommendedName>
</protein>
<evidence type="ECO:0000256" key="2">
    <source>
        <dbReference type="ARBA" id="ARBA00020697"/>
    </source>
</evidence>
<evidence type="ECO:0000313" key="8">
    <source>
        <dbReference type="Proteomes" id="UP000314986"/>
    </source>
</evidence>
<feature type="compositionally biased region" description="Basic residues" evidence="4">
    <location>
        <begin position="127"/>
        <end position="143"/>
    </location>
</feature>
<dbReference type="KEGG" id="cmk:103172066"/>
<dbReference type="Proteomes" id="UP000314986">
    <property type="component" value="Unassembled WGS sequence"/>
</dbReference>
<dbReference type="EMBL" id="JW879423">
    <property type="protein sequence ID" value="AFP11940.1"/>
    <property type="molecule type" value="mRNA"/>
</dbReference>
<dbReference type="GeneID" id="103172066"/>
<dbReference type="PANTHER" id="PTHR14350">
    <property type="entry name" value="ARGININE VASOPRESSIN-INDUCED PROTEIN 1"/>
    <property type="match status" value="1"/>
</dbReference>
<evidence type="ECO:0000259" key="5">
    <source>
        <dbReference type="Pfam" id="PF15063"/>
    </source>
</evidence>
<feature type="region of interest" description="Disordered" evidence="4">
    <location>
        <begin position="114"/>
        <end position="143"/>
    </location>
</feature>
<evidence type="ECO:0000256" key="1">
    <source>
        <dbReference type="ARBA" id="ARBA00002403"/>
    </source>
</evidence>
<reference evidence="8" key="1">
    <citation type="journal article" date="2006" name="Science">
        <title>Ancient noncoding elements conserved in the human genome.</title>
        <authorList>
            <person name="Venkatesh B."/>
            <person name="Kirkness E.F."/>
            <person name="Loh Y.H."/>
            <person name="Halpern A.L."/>
            <person name="Lee A.P."/>
            <person name="Johnson J."/>
            <person name="Dandona N."/>
            <person name="Viswanathan L.D."/>
            <person name="Tay A."/>
            <person name="Venter J.C."/>
            <person name="Strausberg R.L."/>
            <person name="Brenner S."/>
        </authorList>
    </citation>
    <scope>NUCLEOTIDE SEQUENCE [LARGE SCALE GENOMIC DNA]</scope>
</reference>
<dbReference type="RefSeq" id="XP_007883063.1">
    <property type="nucleotide sequence ID" value="XM_007884872.2"/>
</dbReference>
<dbReference type="GeneTree" id="ENSGT00970000193827"/>
<organism evidence="6">
    <name type="scientific">Callorhinchus milii</name>
    <name type="common">Ghost shark</name>
    <dbReference type="NCBI Taxonomy" id="7868"/>
    <lineage>
        <taxon>Eukaryota</taxon>
        <taxon>Metazoa</taxon>
        <taxon>Chordata</taxon>
        <taxon>Craniata</taxon>
        <taxon>Vertebrata</taxon>
        <taxon>Chondrichthyes</taxon>
        <taxon>Holocephali</taxon>
        <taxon>Chimaeriformes</taxon>
        <taxon>Callorhinchidae</taxon>
        <taxon>Callorhinchus</taxon>
    </lineage>
</organism>
<gene>
    <name evidence="7" type="primary">avpi1</name>
</gene>
<dbReference type="STRING" id="7868.ENSCMIP00000004670"/>
<reference evidence="6 8" key="3">
    <citation type="journal article" date="2014" name="Nature">
        <title>Elephant shark genome provides unique insights into gnathostome evolution.</title>
        <authorList>
            <consortium name="International Elephant Shark Genome Sequencing Consortium"/>
            <person name="Venkatesh B."/>
            <person name="Lee A.P."/>
            <person name="Ravi V."/>
            <person name="Maurya A.K."/>
            <person name="Lian M.M."/>
            <person name="Swann J.B."/>
            <person name="Ohta Y."/>
            <person name="Flajnik M.F."/>
            <person name="Sutoh Y."/>
            <person name="Kasahara M."/>
            <person name="Hoon S."/>
            <person name="Gangu V."/>
            <person name="Roy S.W."/>
            <person name="Irimia M."/>
            <person name="Korzh V."/>
            <person name="Kondrychyn I."/>
            <person name="Lim Z.W."/>
            <person name="Tay B.H."/>
            <person name="Tohari S."/>
            <person name="Kong K.W."/>
            <person name="Ho S."/>
            <person name="Lorente-Galdos B."/>
            <person name="Quilez J."/>
            <person name="Marques-Bonet T."/>
            <person name="Raney B.J."/>
            <person name="Ingham P.W."/>
            <person name="Tay A."/>
            <person name="Hillier L.W."/>
            <person name="Minx P."/>
            <person name="Boehm T."/>
            <person name="Wilson R.K."/>
            <person name="Brenner S."/>
            <person name="Warren W.C."/>
        </authorList>
    </citation>
    <scope>NUCLEOTIDE SEQUENCE</scope>
    <source>
        <tissue evidence="6">Kidney</tissue>
    </source>
</reference>
<keyword evidence="8" id="KW-1185">Reference proteome</keyword>
<dbReference type="OrthoDB" id="9906905at2759"/>
<dbReference type="InterPro" id="IPR020282">
    <property type="entry name" value="Avpi1/C8orf4_dom"/>
</dbReference>
<dbReference type="Pfam" id="PF15063">
    <property type="entry name" value="TC1"/>
    <property type="match status" value="1"/>
</dbReference>
<evidence type="ECO:0000313" key="7">
    <source>
        <dbReference type="Ensembl" id="ENSCMIP00000004670.1"/>
    </source>
</evidence>
<sequence length="143" mass="16362">MEAYSPPCPVCPSWFGDRAESKRRKKGAANIFQDVELSQIQALFRKSGDEKAEERARIVWGRQEGDQSVGPALMELRAKKKTRSFFHHNKSAAAEFLGLMWIKAFSKMRLGDCGSQGTRSSLWQRSQMKRKRLKGKRTVRSQV</sequence>
<keyword evidence="3" id="KW-0131">Cell cycle</keyword>
<evidence type="ECO:0000256" key="4">
    <source>
        <dbReference type="SAM" id="MobiDB-lite"/>
    </source>
</evidence>
<proteinExistence type="evidence at transcript level"/>
<name>V9LHB0_CALMI</name>
<dbReference type="InterPro" id="IPR039579">
    <property type="entry name" value="AVPI1"/>
</dbReference>
<comment type="function">
    <text evidence="1">May be involved in MAP kinase activation, epithelial sodium channel (ENaC) down-regulation and cell cycling.</text>
</comment>
<reference evidence="8" key="2">
    <citation type="journal article" date="2007" name="PLoS Biol.">
        <title>Survey sequencing and comparative analysis of the elephant shark (Callorhinchus milii) genome.</title>
        <authorList>
            <person name="Venkatesh B."/>
            <person name="Kirkness E.F."/>
            <person name="Loh Y.H."/>
            <person name="Halpern A.L."/>
            <person name="Lee A.P."/>
            <person name="Johnson J."/>
            <person name="Dandona N."/>
            <person name="Viswanathan L.D."/>
            <person name="Tay A."/>
            <person name="Venter J.C."/>
            <person name="Strausberg R.L."/>
            <person name="Brenner S."/>
        </authorList>
    </citation>
    <scope>NUCLEOTIDE SEQUENCE [LARGE SCALE GENOMIC DNA]</scope>
</reference>
<feature type="compositionally biased region" description="Polar residues" evidence="4">
    <location>
        <begin position="115"/>
        <end position="126"/>
    </location>
</feature>
<dbReference type="AlphaFoldDB" id="V9LHB0"/>